<evidence type="ECO:0000313" key="2">
    <source>
        <dbReference type="EMBL" id="AWD33385.1"/>
    </source>
</evidence>
<gene>
    <name evidence="2" type="ORF">Fsol_00600</name>
</gene>
<dbReference type="EMBL" id="CP025989">
    <property type="protein sequence ID" value="AWD33385.1"/>
    <property type="molecule type" value="Genomic_DNA"/>
</dbReference>
<keyword evidence="3" id="KW-1185">Reference proteome</keyword>
<name>A0A2U8BSV0_9RICK</name>
<dbReference type="RefSeq" id="WP_108673398.1">
    <property type="nucleotide sequence ID" value="NZ_CP025989.1"/>
</dbReference>
<feature type="region of interest" description="Disordered" evidence="1">
    <location>
        <begin position="187"/>
        <end position="220"/>
    </location>
</feature>
<dbReference type="Proteomes" id="UP000244519">
    <property type="component" value="Chromosome"/>
</dbReference>
<reference evidence="2 3" key="1">
    <citation type="journal article" date="2018" name="Genome Biol. Evol.">
        <title>The Genome Sequence of "Candidatus Fokinia solitaria": Insights on Reductive Evolution in Rickettsiales.</title>
        <authorList>
            <person name="Floriano A.M."/>
            <person name="Castelli M."/>
            <person name="Krenek S."/>
            <person name="Berendonk T.U."/>
            <person name="Bazzocchi C."/>
            <person name="Petroni G."/>
            <person name="Sassera D."/>
        </authorList>
    </citation>
    <scope>NUCLEOTIDE SEQUENCE [LARGE SCALE GENOMIC DNA]</scope>
    <source>
        <strain evidence="2">Rio ETE_ALG 3VII</strain>
    </source>
</reference>
<dbReference type="KEGG" id="fso:Fsol_00600"/>
<dbReference type="AlphaFoldDB" id="A0A2U8BSV0"/>
<organism evidence="2 3">
    <name type="scientific">Candidatus Fokinia solitaria</name>
    <dbReference type="NCBI Taxonomy" id="1802984"/>
    <lineage>
        <taxon>Bacteria</taxon>
        <taxon>Pseudomonadati</taxon>
        <taxon>Pseudomonadota</taxon>
        <taxon>Alphaproteobacteria</taxon>
        <taxon>Rickettsiales</taxon>
        <taxon>Candidatus Midichloriaceae</taxon>
        <taxon>Candidatus Fokinia</taxon>
    </lineage>
</organism>
<sequence length="294" mass="34146">MLNKTAISNSVIDKHYAHHTCNSIESAIARPLINSMMNCAPSFEYLRNVLRDNAIHVSPTTYRYIMPTRVGDYSDIIYLHGLDGPNNIAQSLYQLALDVITLPVTVGGANTAEQIAINRSYICCAYVFFRTFAEDLDKKNTNMEERLIWDVQPFRRALYDGERDCPFEYQGRWLYALDEQHHTSSNAVVQHQTQQQIQHQTQQQIQHQTSSDEEFDDININTPYNFNAHQDDSQVVQQYEDGVDINKICYFNTYQNDSQVVQQYEDSVDINKICYFNTYQNDSQIVQQYEDDSL</sequence>
<evidence type="ECO:0000256" key="1">
    <source>
        <dbReference type="SAM" id="MobiDB-lite"/>
    </source>
</evidence>
<protein>
    <submittedName>
        <fullName evidence="2">Uncharacterized protein</fullName>
    </submittedName>
</protein>
<evidence type="ECO:0000313" key="3">
    <source>
        <dbReference type="Proteomes" id="UP000244519"/>
    </source>
</evidence>
<proteinExistence type="predicted"/>
<feature type="compositionally biased region" description="Low complexity" evidence="1">
    <location>
        <begin position="190"/>
        <end position="209"/>
    </location>
</feature>
<accession>A0A2U8BSV0</accession>